<dbReference type="Proteomes" id="UP001595617">
    <property type="component" value="Unassembled WGS sequence"/>
</dbReference>
<evidence type="ECO:0000259" key="2">
    <source>
        <dbReference type="Pfam" id="PF00582"/>
    </source>
</evidence>
<dbReference type="PANTHER" id="PTHR46268:SF6">
    <property type="entry name" value="UNIVERSAL STRESS PROTEIN UP12"/>
    <property type="match status" value="1"/>
</dbReference>
<evidence type="ECO:0000313" key="3">
    <source>
        <dbReference type="EMBL" id="MFC3852142.1"/>
    </source>
</evidence>
<comment type="similarity">
    <text evidence="1">Belongs to the universal stress protein A family.</text>
</comment>
<protein>
    <submittedName>
        <fullName evidence="3">Universal stress protein</fullName>
    </submittedName>
</protein>
<name>A0ABV7ZYB4_9GAMM</name>
<keyword evidence="4" id="KW-1185">Reference proteome</keyword>
<reference evidence="4" key="1">
    <citation type="journal article" date="2019" name="Int. J. Syst. Evol. Microbiol.">
        <title>The Global Catalogue of Microorganisms (GCM) 10K type strain sequencing project: providing services to taxonomists for standard genome sequencing and annotation.</title>
        <authorList>
            <consortium name="The Broad Institute Genomics Platform"/>
            <consortium name="The Broad Institute Genome Sequencing Center for Infectious Disease"/>
            <person name="Wu L."/>
            <person name="Ma J."/>
        </authorList>
    </citation>
    <scope>NUCLEOTIDE SEQUENCE [LARGE SCALE GENOMIC DNA]</scope>
    <source>
        <strain evidence="4">IBRC 10765</strain>
    </source>
</reference>
<dbReference type="Pfam" id="PF00582">
    <property type="entry name" value="Usp"/>
    <property type="match status" value="1"/>
</dbReference>
<comment type="caution">
    <text evidence="3">The sequence shown here is derived from an EMBL/GenBank/DDBJ whole genome shotgun (WGS) entry which is preliminary data.</text>
</comment>
<dbReference type="EMBL" id="JBHRYR010000002">
    <property type="protein sequence ID" value="MFC3852142.1"/>
    <property type="molecule type" value="Genomic_DNA"/>
</dbReference>
<gene>
    <name evidence="3" type="ORF">ACFOOG_04760</name>
</gene>
<evidence type="ECO:0000313" key="4">
    <source>
        <dbReference type="Proteomes" id="UP001595617"/>
    </source>
</evidence>
<dbReference type="InterPro" id="IPR006016">
    <property type="entry name" value="UspA"/>
</dbReference>
<dbReference type="InterPro" id="IPR014729">
    <property type="entry name" value="Rossmann-like_a/b/a_fold"/>
</dbReference>
<dbReference type="CDD" id="cd00293">
    <property type="entry name" value="USP-like"/>
    <property type="match status" value="1"/>
</dbReference>
<dbReference type="InterPro" id="IPR006015">
    <property type="entry name" value="Universal_stress_UspA"/>
</dbReference>
<organism evidence="3 4">
    <name type="scientific">Saccharospirillum mangrovi</name>
    <dbReference type="NCBI Taxonomy" id="2161747"/>
    <lineage>
        <taxon>Bacteria</taxon>
        <taxon>Pseudomonadati</taxon>
        <taxon>Pseudomonadota</taxon>
        <taxon>Gammaproteobacteria</taxon>
        <taxon>Oceanospirillales</taxon>
        <taxon>Saccharospirillaceae</taxon>
        <taxon>Saccharospirillum</taxon>
    </lineage>
</organism>
<dbReference type="RefSeq" id="WP_380693948.1">
    <property type="nucleotide sequence ID" value="NZ_JBHRYR010000002.1"/>
</dbReference>
<accession>A0ABV7ZYB4</accession>
<sequence>MASTFIVGFDGTDSCKRALDFAVKCANAQGGAIHLVHILEWSPYTFLSKEELRERHARKVEEVAAAEKFIEPTCAELRQSGLSVTSEVRYGNPTELMCEIAKTQDNAQIFVGRKGASKLKNVLVGSLGLSLVQSSPVPVTVVP</sequence>
<feature type="domain" description="UspA" evidence="2">
    <location>
        <begin position="3"/>
        <end position="143"/>
    </location>
</feature>
<evidence type="ECO:0000256" key="1">
    <source>
        <dbReference type="ARBA" id="ARBA00008791"/>
    </source>
</evidence>
<dbReference type="PANTHER" id="PTHR46268">
    <property type="entry name" value="STRESS RESPONSE PROTEIN NHAX"/>
    <property type="match status" value="1"/>
</dbReference>
<dbReference type="Gene3D" id="3.40.50.620">
    <property type="entry name" value="HUPs"/>
    <property type="match status" value="1"/>
</dbReference>
<proteinExistence type="inferred from homology"/>
<dbReference type="SUPFAM" id="SSF52402">
    <property type="entry name" value="Adenine nucleotide alpha hydrolases-like"/>
    <property type="match status" value="1"/>
</dbReference>
<dbReference type="PRINTS" id="PR01438">
    <property type="entry name" value="UNVRSLSTRESS"/>
</dbReference>